<protein>
    <submittedName>
        <fullName evidence="1">Uncharacterized protein</fullName>
    </submittedName>
</protein>
<name>A0A3R7Y0C1_9STRA</name>
<organism evidence="1 2">
    <name type="scientific">Peronospora effusa</name>
    <dbReference type="NCBI Taxonomy" id="542832"/>
    <lineage>
        <taxon>Eukaryota</taxon>
        <taxon>Sar</taxon>
        <taxon>Stramenopiles</taxon>
        <taxon>Oomycota</taxon>
        <taxon>Peronosporomycetes</taxon>
        <taxon>Peronosporales</taxon>
        <taxon>Peronosporaceae</taxon>
        <taxon>Peronospora</taxon>
    </lineage>
</organism>
<sequence>MRRSNKTGLSKSVTKEFEALKNNGNGFFQIKCDTEDDIERLKARLVACGNKRVLGVKYGITFAAVIDMSSVKKFLIWLEKWKVSDISQAKHGDVPDPYVKADNKANLGIYIPNPQEMLPSRRTHQPTMGYWRLAKRTAMYLLDTKKLRLSMLDIVMRTSLQTRVTDNHSRMMCKKGVVSLSTMKAKFTAASIMARDILGVRELLQELN</sequence>
<gene>
    <name evidence="1" type="ORF">DD237_006742</name>
</gene>
<evidence type="ECO:0000313" key="2">
    <source>
        <dbReference type="Proteomes" id="UP000286097"/>
    </source>
</evidence>
<evidence type="ECO:0000313" key="1">
    <source>
        <dbReference type="EMBL" id="RQM09108.1"/>
    </source>
</evidence>
<dbReference type="AlphaFoldDB" id="A0A3R7Y0C1"/>
<dbReference type="EMBL" id="QKXF01000767">
    <property type="protein sequence ID" value="RQM09108.1"/>
    <property type="molecule type" value="Genomic_DNA"/>
</dbReference>
<dbReference type="VEuPathDB" id="FungiDB:DD237_006742"/>
<reference evidence="1 2" key="1">
    <citation type="submission" date="2018-06" db="EMBL/GenBank/DDBJ databases">
        <title>Comparative genomics of downy mildews reveals potential adaptations to biotrophy.</title>
        <authorList>
            <person name="Fletcher K."/>
            <person name="Klosterman S.J."/>
            <person name="Derevnina L."/>
            <person name="Martin F."/>
            <person name="Koike S."/>
            <person name="Reyes Chin-Wo S."/>
            <person name="Mou B."/>
            <person name="Michelmore R."/>
        </authorList>
    </citation>
    <scope>NUCLEOTIDE SEQUENCE [LARGE SCALE GENOMIC DNA]</scope>
    <source>
        <strain evidence="1 2">R13</strain>
    </source>
</reference>
<dbReference type="Proteomes" id="UP000286097">
    <property type="component" value="Unassembled WGS sequence"/>
</dbReference>
<comment type="caution">
    <text evidence="1">The sequence shown here is derived from an EMBL/GenBank/DDBJ whole genome shotgun (WGS) entry which is preliminary data.</text>
</comment>
<accession>A0A3R7Y0C1</accession>
<proteinExistence type="predicted"/>